<keyword evidence="5" id="KW-0378">Hydrolase</keyword>
<dbReference type="Pfam" id="PF20736">
    <property type="entry name" value="Glyco_hydro127M"/>
    <property type="match status" value="1"/>
</dbReference>
<dbReference type="InterPro" id="IPR013320">
    <property type="entry name" value="ConA-like_dom_sf"/>
</dbReference>
<dbReference type="Pfam" id="PF07944">
    <property type="entry name" value="Beta-AFase-like_GH127_cat"/>
    <property type="match status" value="1"/>
</dbReference>
<name>A0ABP8UKQ1_9ACTN</name>
<keyword evidence="3" id="KW-0812">Transmembrane</keyword>
<dbReference type="InterPro" id="IPR012878">
    <property type="entry name" value="Beta-AFase-like_GH127_cat"/>
</dbReference>
<evidence type="ECO:0000256" key="1">
    <source>
        <dbReference type="ARBA" id="ARBA00022729"/>
    </source>
</evidence>
<dbReference type="RefSeq" id="WP_345435310.1">
    <property type="nucleotide sequence ID" value="NZ_BAABHK010000010.1"/>
</dbReference>
<dbReference type="PROSITE" id="PS51318">
    <property type="entry name" value="TAT"/>
    <property type="match status" value="1"/>
</dbReference>
<keyword evidence="6" id="KW-1185">Reference proteome</keyword>
<dbReference type="GO" id="GO:0016787">
    <property type="term" value="F:hydrolase activity"/>
    <property type="evidence" value="ECO:0007669"/>
    <property type="project" value="UniProtKB-KW"/>
</dbReference>
<gene>
    <name evidence="5" type="ORF">GCM10023196_065280</name>
</gene>
<evidence type="ECO:0000259" key="4">
    <source>
        <dbReference type="SMART" id="SM00560"/>
    </source>
</evidence>
<dbReference type="SMART" id="SM00560">
    <property type="entry name" value="LamGL"/>
    <property type="match status" value="1"/>
</dbReference>
<evidence type="ECO:0000313" key="6">
    <source>
        <dbReference type="Proteomes" id="UP001501442"/>
    </source>
</evidence>
<proteinExistence type="predicted"/>
<dbReference type="InterPro" id="IPR006558">
    <property type="entry name" value="LamG-like"/>
</dbReference>
<dbReference type="Gene3D" id="2.60.120.200">
    <property type="match status" value="1"/>
</dbReference>
<dbReference type="Pfam" id="PF13385">
    <property type="entry name" value="Laminin_G_3"/>
    <property type="match status" value="1"/>
</dbReference>
<dbReference type="PANTHER" id="PTHR31151:SF0">
    <property type="entry name" value="PROLINE-TRNA LIGASE (DUF1680)"/>
    <property type="match status" value="1"/>
</dbReference>
<keyword evidence="3" id="KW-0472">Membrane</keyword>
<dbReference type="InterPro" id="IPR049046">
    <property type="entry name" value="Beta-AFase-like_GH127_middle"/>
</dbReference>
<comment type="caution">
    <text evidence="5">The sequence shown here is derived from an EMBL/GenBank/DDBJ whole genome shotgun (WGS) entry which is preliminary data.</text>
</comment>
<evidence type="ECO:0000256" key="2">
    <source>
        <dbReference type="ARBA" id="ARBA00023157"/>
    </source>
</evidence>
<feature type="transmembrane region" description="Helical" evidence="3">
    <location>
        <begin position="21"/>
        <end position="40"/>
    </location>
</feature>
<dbReference type="SUPFAM" id="SSF48208">
    <property type="entry name" value="Six-hairpin glycosidases"/>
    <property type="match status" value="1"/>
</dbReference>
<protein>
    <submittedName>
        <fullName evidence="5">Glycoside hydrolase family 127 protein</fullName>
    </submittedName>
</protein>
<accession>A0ABP8UKQ1</accession>
<dbReference type="Proteomes" id="UP001501442">
    <property type="component" value="Unassembled WGS sequence"/>
</dbReference>
<dbReference type="EMBL" id="BAABHK010000010">
    <property type="protein sequence ID" value="GAA4632323.1"/>
    <property type="molecule type" value="Genomic_DNA"/>
</dbReference>
<keyword evidence="2" id="KW-1015">Disulfide bond</keyword>
<organism evidence="5 6">
    <name type="scientific">Actinoallomurus vinaceus</name>
    <dbReference type="NCBI Taxonomy" id="1080074"/>
    <lineage>
        <taxon>Bacteria</taxon>
        <taxon>Bacillati</taxon>
        <taxon>Actinomycetota</taxon>
        <taxon>Actinomycetes</taxon>
        <taxon>Streptosporangiales</taxon>
        <taxon>Thermomonosporaceae</taxon>
        <taxon>Actinoallomurus</taxon>
    </lineage>
</organism>
<reference evidence="6" key="1">
    <citation type="journal article" date="2019" name="Int. J. Syst. Evol. Microbiol.">
        <title>The Global Catalogue of Microorganisms (GCM) 10K type strain sequencing project: providing services to taxonomists for standard genome sequencing and annotation.</title>
        <authorList>
            <consortium name="The Broad Institute Genomics Platform"/>
            <consortium name="The Broad Institute Genome Sequencing Center for Infectious Disease"/>
            <person name="Wu L."/>
            <person name="Ma J."/>
        </authorList>
    </citation>
    <scope>NUCLEOTIDE SEQUENCE [LARGE SCALE GENOMIC DNA]</scope>
    <source>
        <strain evidence="6">JCM 17939</strain>
    </source>
</reference>
<evidence type="ECO:0000256" key="3">
    <source>
        <dbReference type="SAM" id="Phobius"/>
    </source>
</evidence>
<keyword evidence="1" id="KW-0732">Signal</keyword>
<feature type="domain" description="LamG-like jellyroll fold" evidence="4">
    <location>
        <begin position="688"/>
        <end position="824"/>
    </location>
</feature>
<dbReference type="PANTHER" id="PTHR31151">
    <property type="entry name" value="PROLINE-TRNA LIGASE (DUF1680)"/>
    <property type="match status" value="1"/>
</dbReference>
<dbReference type="SUPFAM" id="SSF49899">
    <property type="entry name" value="Concanavalin A-like lectins/glucanases"/>
    <property type="match status" value="1"/>
</dbReference>
<keyword evidence="3" id="KW-1133">Transmembrane helix</keyword>
<dbReference type="InterPro" id="IPR006311">
    <property type="entry name" value="TAT_signal"/>
</dbReference>
<evidence type="ECO:0000313" key="5">
    <source>
        <dbReference type="EMBL" id="GAA4632323.1"/>
    </source>
</evidence>
<sequence length="831" mass="88384">MRRSRPANAPSAAQLSINRRTLLRAGAAAVGGSMLGAVGLPRAARAARTDTGVSVYAFPLSAVTLLSGPFQQNMTRTQAYLNFVDADRLLHTFRLNYGLSSSAQPCGGWEAPDVELRGHSTGHLLSALAQSYANTGASSYKTKGDYVVGALATCQARATAAGYNSGFLAAFPESFIDRVEARQNVWAPYYTLHKIMAGLLDQYLLAGNAQALTVLKAMAAWVKFRMGRLSYSQRQSMLDTEFGGMNEVLANLYQVTGDPDHLTTAEYFDHARMFDPLAAGSDQLAGFHANTQIPKMLGAIREYHATGTTRYHDIATNFWDIVVGHHTYVIGGNSNGEYFQQPDGIAGQLSDTTCEVCNSYNMLKLTRQLFFTDPARTDYIDYYERTLWNQMLGEQDPNSAHGFVTYYTPLRPGGIKTYSNDYDDFTCDHGTGMETHTKFADSIYFYSGSTLYVNLFVASTLNWAAQGVTIRQDTTFPEAASTKLTVTGSGTFTIKIRVPGWAAGAALTVNGAAVGASPGGYATITRTWASGDVVNLTLPMALSFPAAPDSATTQAVKIGPIVLAGAYGSTDLTALPTLTPSSVKATSTPLQYTATASTGTVTLLPFYKMHHQRYTVYWNVSKPLPELVAWYKFDETAGTSAQDSSGNGKTATLTGGTSWTAGHSGNAVALDGSSGYVTLPAGILAGAAACTVATWVRLDTISTWARVFDFGSDTTTNMFLTPQSGAGTARFAITTSGASGEQQINAPAALPTGAWTHVAVTVGGGVGVLYVNGAEVARNAAMSLSPGGLGGTTQNRLGRSQYADPYLDGAVDDLRLYSRVLTATEIAALAR</sequence>
<dbReference type="InterPro" id="IPR008928">
    <property type="entry name" value="6-hairpin_glycosidase_sf"/>
</dbReference>